<evidence type="ECO:0000313" key="2">
    <source>
        <dbReference type="Proteomes" id="UP000004625"/>
    </source>
</evidence>
<evidence type="ECO:0000313" key="1">
    <source>
        <dbReference type="EMBL" id="EHL97053.1"/>
    </source>
</evidence>
<proteinExistence type="predicted"/>
<reference evidence="1 2" key="1">
    <citation type="submission" date="2011-09" db="EMBL/GenBank/DDBJ databases">
        <authorList>
            <person name="Weinstock G."/>
            <person name="Sodergren E."/>
            <person name="Clifton S."/>
            <person name="Fulton L."/>
            <person name="Fulton B."/>
            <person name="Courtney L."/>
            <person name="Fronick C."/>
            <person name="Harrison M."/>
            <person name="Strong C."/>
            <person name="Farmer C."/>
            <person name="Delahaunty K."/>
            <person name="Markovic C."/>
            <person name="Hall O."/>
            <person name="Minx P."/>
            <person name="Tomlinson C."/>
            <person name="Mitreva M."/>
            <person name="Hou S."/>
            <person name="Chen J."/>
            <person name="Wollam A."/>
            <person name="Pepin K.H."/>
            <person name="Johnson M."/>
            <person name="Bhonagiri V."/>
            <person name="Zhang X."/>
            <person name="Suruliraj S."/>
            <person name="Warren W."/>
            <person name="Chinwalla A."/>
            <person name="Mardis E.R."/>
            <person name="Wilson R.K."/>
        </authorList>
    </citation>
    <scope>NUCLEOTIDE SEQUENCE [LARGE SCALE GENOMIC DNA]</scope>
    <source>
        <strain evidence="1 2">F0439</strain>
    </source>
</reference>
<dbReference type="Proteomes" id="UP000004625">
    <property type="component" value="Unassembled WGS sequence"/>
</dbReference>
<dbReference type="HOGENOM" id="CLU_3291584_0_0_9"/>
<keyword evidence="2" id="KW-1185">Reference proteome</keyword>
<sequence>MIKIGSSQTRCRNKLIVILDPKKPTQQRVGFFVLIQNYLV</sequence>
<name>G9ZQV1_9LACO</name>
<dbReference type="AlphaFoldDB" id="G9ZQV1"/>
<gene>
    <name evidence="1" type="ORF">HMPREF9103_02109</name>
</gene>
<accession>G9ZQV1</accession>
<organism evidence="1 2">
    <name type="scientific">Lentilactobacillus parafarraginis F0439</name>
    <dbReference type="NCBI Taxonomy" id="797515"/>
    <lineage>
        <taxon>Bacteria</taxon>
        <taxon>Bacillati</taxon>
        <taxon>Bacillota</taxon>
        <taxon>Bacilli</taxon>
        <taxon>Lactobacillales</taxon>
        <taxon>Lactobacillaceae</taxon>
        <taxon>Lentilactobacillus</taxon>
    </lineage>
</organism>
<protein>
    <submittedName>
        <fullName evidence="1">Uncharacterized protein</fullName>
    </submittedName>
</protein>
<comment type="caution">
    <text evidence="1">The sequence shown here is derived from an EMBL/GenBank/DDBJ whole genome shotgun (WGS) entry which is preliminary data.</text>
</comment>
<dbReference type="EMBL" id="AGEY01000152">
    <property type="protein sequence ID" value="EHL97053.1"/>
    <property type="molecule type" value="Genomic_DNA"/>
</dbReference>